<name>Q9AD18_STRCO</name>
<protein>
    <submittedName>
        <fullName evidence="3">Uncharacterized protein</fullName>
    </submittedName>
</protein>
<organism evidence="3 4">
    <name type="scientific">Streptomyces coelicolor (strain ATCC BAA-471 / A3(2) / M145)</name>
    <dbReference type="NCBI Taxonomy" id="100226"/>
    <lineage>
        <taxon>Bacteria</taxon>
        <taxon>Bacillati</taxon>
        <taxon>Actinomycetota</taxon>
        <taxon>Actinomycetes</taxon>
        <taxon>Kitasatosporales</taxon>
        <taxon>Streptomycetaceae</taxon>
        <taxon>Streptomyces</taxon>
        <taxon>Streptomyces albidoflavus group</taxon>
    </lineage>
</organism>
<reference evidence="3 4" key="1">
    <citation type="journal article" date="1998" name="J. Bacteriol.">
        <title>Cloning and physical mapping of the EcoRI fragments of the giant linear plasmid SCP1.</title>
        <authorList>
            <person name="Redenbach M."/>
            <person name="Ikeda K."/>
            <person name="Yamasaki M."/>
            <person name="Kinashi H."/>
        </authorList>
    </citation>
    <scope>NUCLEOTIDE SEQUENCE [LARGE SCALE GENOMIC DNA]</scope>
    <source>
        <strain evidence="4">ATCC BAA-471 / A3(2) / M145</strain>
    </source>
</reference>
<geneLocation type="plasmid" evidence="4">
    <name>SCP1</name>
</geneLocation>
<keyword evidence="2" id="KW-0472">Membrane</keyword>
<evidence type="ECO:0000313" key="3">
    <source>
        <dbReference type="EMBL" id="CAC36653.1"/>
    </source>
</evidence>
<proteinExistence type="predicted"/>
<keyword evidence="4" id="KW-1185">Reference proteome</keyword>
<dbReference type="EMBL" id="AL589148">
    <property type="protein sequence ID" value="CAC36653.1"/>
    <property type="molecule type" value="Genomic_DNA"/>
</dbReference>
<gene>
    <name evidence="3" type="ordered locus">SCP1.132c</name>
</gene>
<dbReference type="InParanoid" id="Q9AD18"/>
<keyword evidence="2" id="KW-0812">Transmembrane</keyword>
<dbReference type="KEGG" id="sco:SCP1.132c"/>
<dbReference type="AlphaFoldDB" id="Q9AD18"/>
<evidence type="ECO:0000256" key="1">
    <source>
        <dbReference type="SAM" id="MobiDB-lite"/>
    </source>
</evidence>
<accession>Q9AD18</accession>
<reference evidence="4" key="2">
    <citation type="journal article" date="2002" name="Nature">
        <title>Complete genome sequence of the model actinomycete Streptomyces coelicolor A3(2).</title>
        <authorList>
            <person name="Bentley S.D."/>
            <person name="Chater K.F."/>
            <person name="Cerdeno-Tarraga A.M."/>
            <person name="Challis G.L."/>
            <person name="Thomson N.R."/>
            <person name="James K.D."/>
            <person name="Harris D.E."/>
            <person name="Quail M.A."/>
            <person name="Kieser H."/>
            <person name="Harper D."/>
            <person name="Bateman A."/>
            <person name="Brown S."/>
            <person name="Chandra G."/>
            <person name="Chen C.W."/>
            <person name="Collins M."/>
            <person name="Cronin A."/>
            <person name="Fraser A."/>
            <person name="Goble A."/>
            <person name="Hidalgo J."/>
            <person name="Hornsby T."/>
            <person name="Howarth S."/>
            <person name="Huang C.H."/>
            <person name="Kieser T."/>
            <person name="Larke L."/>
            <person name="Murphy L."/>
            <person name="Oliver K."/>
            <person name="O'Neil S."/>
            <person name="Rabbinowitsch E."/>
            <person name="Rajandream M.A."/>
            <person name="Rutherford K."/>
            <person name="Rutter S."/>
            <person name="Seeger K."/>
            <person name="Saunders D."/>
            <person name="Sharp S."/>
            <person name="Squares R."/>
            <person name="Squares S."/>
            <person name="Taylor K."/>
            <person name="Warren T."/>
            <person name="Wietzorrek A."/>
            <person name="Woodward J."/>
            <person name="Barrell B.G."/>
            <person name="Parkhill J."/>
            <person name="Hopwood D.A."/>
        </authorList>
    </citation>
    <scope>NUCLEOTIDE SEQUENCE [LARGE SCALE GENOMIC DNA]</scope>
    <source>
        <strain evidence="4">ATCC BAA-471 / A3(2) / M145</strain>
    </source>
</reference>
<sequence length="178" mass="19229">MSLDWATTITTVGGVAATLIGVVSGSLLTSRTNRMHWSRDKQIDACSAIVAESTRIQLALRRAWKHGDSVDWVPWNVALGTIWLVGSPAVAKAAARIDEVFWEYSDQFIQQTASSEQTWGRARDQMEAARLAFINTARLYVDPQHTPLDQAPVARPPLPGTGTSVITSDPEAGAADAA</sequence>
<reference evidence="3 4" key="4">
    <citation type="journal article" date="2009" name="Mol. Microbiol.">
        <title>Extracellular signalling, translational control, two repressors and an activator all contribute to the regulation of methylenomycin production in Streptomyces coelicolor.</title>
        <authorList>
            <person name="O'Rourke S."/>
            <person name="Wietzorrek A."/>
            <person name="Fowler K."/>
            <person name="Corre C."/>
            <person name="Challis G.L."/>
            <person name="Chater K.F."/>
        </authorList>
    </citation>
    <scope>NUCLEOTIDE SEQUENCE [LARGE SCALE GENOMIC DNA]</scope>
    <source>
        <strain evidence="4">ATCC BAA-471 / A3(2) / M145</strain>
    </source>
</reference>
<reference evidence="3 4" key="3">
    <citation type="journal article" date="2008" name="Proc. Natl. Acad. Sci. U.S.A.">
        <title>2-Alkyl-4-hydroxymethylfuran-3-carboxylic acids, antibiotic production inducers discovered by Streptomyces coelicolor genome mining.</title>
        <authorList>
            <person name="Corre C."/>
            <person name="Song L."/>
            <person name="O'Rourke S."/>
            <person name="Chater K.F."/>
            <person name="Challis G.L."/>
        </authorList>
    </citation>
    <scope>NUCLEOTIDE SEQUENCE [LARGE SCALE GENOMIC DNA]</scope>
    <source>
        <strain evidence="4">ATCC BAA-471 / A3(2) / M145</strain>
    </source>
</reference>
<evidence type="ECO:0000313" key="4">
    <source>
        <dbReference type="Proteomes" id="UP000001973"/>
    </source>
</evidence>
<dbReference type="OrthoDB" id="3638084at2"/>
<keyword evidence="2" id="KW-1133">Transmembrane helix</keyword>
<dbReference type="HOGENOM" id="CLU_1509724_0_0_11"/>
<evidence type="ECO:0000256" key="2">
    <source>
        <dbReference type="SAM" id="Phobius"/>
    </source>
</evidence>
<feature type="region of interest" description="Disordered" evidence="1">
    <location>
        <begin position="147"/>
        <end position="178"/>
    </location>
</feature>
<dbReference type="Proteomes" id="UP000001973">
    <property type="component" value="Plasmid SCP1"/>
</dbReference>
<feature type="transmembrane region" description="Helical" evidence="2">
    <location>
        <begin position="6"/>
        <end position="29"/>
    </location>
</feature>